<dbReference type="SUPFAM" id="SSF53098">
    <property type="entry name" value="Ribonuclease H-like"/>
    <property type="match status" value="1"/>
</dbReference>
<dbReference type="InterPro" id="IPR012337">
    <property type="entry name" value="RNaseH-like_sf"/>
</dbReference>
<dbReference type="Pfam" id="PF17921">
    <property type="entry name" value="Integrase_H2C2"/>
    <property type="match status" value="1"/>
</dbReference>
<evidence type="ECO:0000259" key="1">
    <source>
        <dbReference type="Pfam" id="PF17921"/>
    </source>
</evidence>
<dbReference type="Gene3D" id="3.30.420.10">
    <property type="entry name" value="Ribonuclease H-like superfamily/Ribonuclease H"/>
    <property type="match status" value="1"/>
</dbReference>
<name>A0A6A4W1U9_AMPAM</name>
<reference evidence="2 3" key="1">
    <citation type="submission" date="2019-07" db="EMBL/GenBank/DDBJ databases">
        <title>Draft genome assembly of a fouling barnacle, Amphibalanus amphitrite (Darwin, 1854): The first reference genome for Thecostraca.</title>
        <authorList>
            <person name="Kim W."/>
        </authorList>
    </citation>
    <scope>NUCLEOTIDE SEQUENCE [LARGE SCALE GENOMIC DNA]</scope>
    <source>
        <strain evidence="2">SNU_AA5</strain>
        <tissue evidence="2">Soma without cirri and trophi</tissue>
    </source>
</reference>
<dbReference type="AlphaFoldDB" id="A0A6A4W1U9"/>
<dbReference type="Proteomes" id="UP000440578">
    <property type="component" value="Unassembled WGS sequence"/>
</dbReference>
<proteinExistence type="predicted"/>
<dbReference type="InterPro" id="IPR036397">
    <property type="entry name" value="RNaseH_sf"/>
</dbReference>
<dbReference type="OrthoDB" id="6378389at2759"/>
<dbReference type="PANTHER" id="PTHR47331">
    <property type="entry name" value="PHD-TYPE DOMAIN-CONTAINING PROTEIN"/>
    <property type="match status" value="1"/>
</dbReference>
<keyword evidence="3" id="KW-1185">Reference proteome</keyword>
<organism evidence="2 3">
    <name type="scientific">Amphibalanus amphitrite</name>
    <name type="common">Striped barnacle</name>
    <name type="synonym">Balanus amphitrite</name>
    <dbReference type="NCBI Taxonomy" id="1232801"/>
    <lineage>
        <taxon>Eukaryota</taxon>
        <taxon>Metazoa</taxon>
        <taxon>Ecdysozoa</taxon>
        <taxon>Arthropoda</taxon>
        <taxon>Crustacea</taxon>
        <taxon>Multicrustacea</taxon>
        <taxon>Cirripedia</taxon>
        <taxon>Thoracica</taxon>
        <taxon>Thoracicalcarea</taxon>
        <taxon>Balanomorpha</taxon>
        <taxon>Balanoidea</taxon>
        <taxon>Balanidae</taxon>
        <taxon>Amphibalaninae</taxon>
        <taxon>Amphibalanus</taxon>
    </lineage>
</organism>
<sequence>MTVDHLRLWSDAQVVLEWLTSGCKSKSRFTSNRLEDITSMKLKLQEQYNCDISHHYVATTSNVADMLTRGLTAKEFVKKTSLWLHGPDSLGGTSGQWPTSPLYCLSDEAMRAVDLQSQQVTIEPSEQQSTTQPIININDFSSLKRLYGVTAMVFQFINKLKHRQADAREQAKVYWLKTMQEESFVTEISYLQAREKGKTTKSTIVPKLLTSLNGFLDETGTLRCRGRLSKLNKYSYAVHNPVLLSKDHRLTVLMINDQHRRCKHLGVGTTLTELRESGHWIPGGRQAVKRIIKDCITCRKLNALAFDYPKMTSLPKERLSFIKPFNNTAIDYTGHIFVQDEGGDMKKMYVVLYTCLAIRCIHLDLVPDLSLKSFLQSFRRFCSTYCVPEFLYTDNAKQFLASQRVLNNIFISDEFQEHLTQHNIKHRTIPVMLNQPVRIKAQQHSKSKLQDAQRGRQQSGKLISSSLWYETEEYSRHVSPTYLMLNSV</sequence>
<evidence type="ECO:0000313" key="2">
    <source>
        <dbReference type="EMBL" id="KAF0301947.1"/>
    </source>
</evidence>
<protein>
    <recommendedName>
        <fullName evidence="1">Integrase zinc-binding domain-containing protein</fullName>
    </recommendedName>
</protein>
<feature type="domain" description="Integrase zinc-binding" evidence="1">
    <location>
        <begin position="248"/>
        <end position="302"/>
    </location>
</feature>
<dbReference type="GO" id="GO:0003676">
    <property type="term" value="F:nucleic acid binding"/>
    <property type="evidence" value="ECO:0007669"/>
    <property type="project" value="InterPro"/>
</dbReference>
<gene>
    <name evidence="2" type="ORF">FJT64_025903</name>
</gene>
<accession>A0A6A4W1U9</accession>
<dbReference type="EMBL" id="VIIS01001109">
    <property type="protein sequence ID" value="KAF0301947.1"/>
    <property type="molecule type" value="Genomic_DNA"/>
</dbReference>
<dbReference type="InterPro" id="IPR041588">
    <property type="entry name" value="Integrase_H2C2"/>
</dbReference>
<evidence type="ECO:0000313" key="3">
    <source>
        <dbReference type="Proteomes" id="UP000440578"/>
    </source>
</evidence>
<comment type="caution">
    <text evidence="2">The sequence shown here is derived from an EMBL/GenBank/DDBJ whole genome shotgun (WGS) entry which is preliminary data.</text>
</comment>